<sequence length="104" mass="11801">MSVSTRKIPVFVFPSALKFYIASKSSHKQLLTLYNPYEFPIKFKVLCTAPNKYTVIDPDGSIGPQALVDIVIRHTLPIPANCGVVDKFRITMLDQHTQQVYIYL</sequence>
<dbReference type="InterPro" id="IPR000535">
    <property type="entry name" value="MSP_dom"/>
</dbReference>
<keyword evidence="4" id="KW-0472">Membrane</keyword>
<dbReference type="SUPFAM" id="SSF49354">
    <property type="entry name" value="PapD-like"/>
    <property type="match status" value="1"/>
</dbReference>
<feature type="domain" description="MSP" evidence="5">
    <location>
        <begin position="1"/>
        <end position="104"/>
    </location>
</feature>
<dbReference type="PANTHER" id="PTHR34441:SF1">
    <property type="entry name" value="MOTILE SPERM DOMAIN-CONTAINING 1"/>
    <property type="match status" value="1"/>
</dbReference>
<dbReference type="Gene3D" id="2.60.40.10">
    <property type="entry name" value="Immunoglobulins"/>
    <property type="match status" value="1"/>
</dbReference>
<dbReference type="PANTHER" id="PTHR34441">
    <property type="entry name" value="MOTILE SPERM DOMAIN-CONTAINING PROTEIN 1"/>
    <property type="match status" value="1"/>
</dbReference>
<evidence type="ECO:0000256" key="1">
    <source>
        <dbReference type="ARBA" id="ARBA00004141"/>
    </source>
</evidence>
<dbReference type="Proteomes" id="UP001516400">
    <property type="component" value="Unassembled WGS sequence"/>
</dbReference>
<evidence type="ECO:0000256" key="2">
    <source>
        <dbReference type="ARBA" id="ARBA00022692"/>
    </source>
</evidence>
<protein>
    <recommendedName>
        <fullName evidence="5">MSP domain-containing protein</fullName>
    </recommendedName>
</protein>
<reference evidence="6 7" key="1">
    <citation type="journal article" date="2021" name="BMC Biol.">
        <title>Horizontally acquired antibacterial genes associated with adaptive radiation of ladybird beetles.</title>
        <authorList>
            <person name="Li H.S."/>
            <person name="Tang X.F."/>
            <person name="Huang Y.H."/>
            <person name="Xu Z.Y."/>
            <person name="Chen M.L."/>
            <person name="Du X.Y."/>
            <person name="Qiu B.Y."/>
            <person name="Chen P.T."/>
            <person name="Zhang W."/>
            <person name="Slipinski A."/>
            <person name="Escalona H.E."/>
            <person name="Waterhouse R.M."/>
            <person name="Zwick A."/>
            <person name="Pang H."/>
        </authorList>
    </citation>
    <scope>NUCLEOTIDE SEQUENCE [LARGE SCALE GENOMIC DNA]</scope>
    <source>
        <strain evidence="6">SYSU2018</strain>
    </source>
</reference>
<organism evidence="6 7">
    <name type="scientific">Cryptolaemus montrouzieri</name>
    <dbReference type="NCBI Taxonomy" id="559131"/>
    <lineage>
        <taxon>Eukaryota</taxon>
        <taxon>Metazoa</taxon>
        <taxon>Ecdysozoa</taxon>
        <taxon>Arthropoda</taxon>
        <taxon>Hexapoda</taxon>
        <taxon>Insecta</taxon>
        <taxon>Pterygota</taxon>
        <taxon>Neoptera</taxon>
        <taxon>Endopterygota</taxon>
        <taxon>Coleoptera</taxon>
        <taxon>Polyphaga</taxon>
        <taxon>Cucujiformia</taxon>
        <taxon>Coccinelloidea</taxon>
        <taxon>Coccinellidae</taxon>
        <taxon>Scymninae</taxon>
        <taxon>Scymnini</taxon>
        <taxon>Cryptolaemus</taxon>
    </lineage>
</organism>
<keyword evidence="7" id="KW-1185">Reference proteome</keyword>
<dbReference type="InterPro" id="IPR008962">
    <property type="entry name" value="PapD-like_sf"/>
</dbReference>
<evidence type="ECO:0000313" key="7">
    <source>
        <dbReference type="Proteomes" id="UP001516400"/>
    </source>
</evidence>
<comment type="caution">
    <text evidence="6">The sequence shown here is derived from an EMBL/GenBank/DDBJ whole genome shotgun (WGS) entry which is preliminary data.</text>
</comment>
<dbReference type="InterPro" id="IPR013783">
    <property type="entry name" value="Ig-like_fold"/>
</dbReference>
<evidence type="ECO:0000313" key="6">
    <source>
        <dbReference type="EMBL" id="KAL3274799.1"/>
    </source>
</evidence>
<dbReference type="AlphaFoldDB" id="A0ABD2N8E3"/>
<evidence type="ECO:0000256" key="3">
    <source>
        <dbReference type="ARBA" id="ARBA00022989"/>
    </source>
</evidence>
<dbReference type="EMBL" id="JABFTP020000083">
    <property type="protein sequence ID" value="KAL3274799.1"/>
    <property type="molecule type" value="Genomic_DNA"/>
</dbReference>
<name>A0ABD2N8E3_9CUCU</name>
<comment type="subcellular location">
    <subcellularLocation>
        <location evidence="1">Membrane</location>
        <topology evidence="1">Multi-pass membrane protein</topology>
    </subcellularLocation>
</comment>
<dbReference type="GO" id="GO:0016020">
    <property type="term" value="C:membrane"/>
    <property type="evidence" value="ECO:0007669"/>
    <property type="project" value="UniProtKB-SubCell"/>
</dbReference>
<accession>A0ABD2N8E3</accession>
<proteinExistence type="predicted"/>
<gene>
    <name evidence="6" type="ORF">HHI36_019583</name>
</gene>
<evidence type="ECO:0000256" key="4">
    <source>
        <dbReference type="ARBA" id="ARBA00023136"/>
    </source>
</evidence>
<evidence type="ECO:0000259" key="5">
    <source>
        <dbReference type="PROSITE" id="PS50202"/>
    </source>
</evidence>
<dbReference type="PROSITE" id="PS50202">
    <property type="entry name" value="MSP"/>
    <property type="match status" value="1"/>
</dbReference>
<keyword evidence="3" id="KW-1133">Transmembrane helix</keyword>
<dbReference type="InterPro" id="IPR039283">
    <property type="entry name" value="MOSPD1/3"/>
</dbReference>
<dbReference type="Pfam" id="PF00635">
    <property type="entry name" value="Motile_Sperm"/>
    <property type="match status" value="1"/>
</dbReference>
<keyword evidence="2" id="KW-0812">Transmembrane</keyword>